<proteinExistence type="predicted"/>
<dbReference type="PROSITE" id="PS50893">
    <property type="entry name" value="ABC_TRANSPORTER_2"/>
    <property type="match status" value="2"/>
</dbReference>
<dbReference type="CDD" id="cd03221">
    <property type="entry name" value="ABCF_EF-3"/>
    <property type="match status" value="2"/>
</dbReference>
<evidence type="ECO:0000313" key="6">
    <source>
        <dbReference type="Proteomes" id="UP001596439"/>
    </source>
</evidence>
<dbReference type="PROSITE" id="PS00211">
    <property type="entry name" value="ABC_TRANSPORTER_1"/>
    <property type="match status" value="1"/>
</dbReference>
<dbReference type="EMBL" id="JBHTCE010000001">
    <property type="protein sequence ID" value="MFC7390461.1"/>
    <property type="molecule type" value="Genomic_DNA"/>
</dbReference>
<dbReference type="InterPro" id="IPR017871">
    <property type="entry name" value="ABC_transporter-like_CS"/>
</dbReference>
<evidence type="ECO:0000256" key="3">
    <source>
        <dbReference type="ARBA" id="ARBA00022840"/>
    </source>
</evidence>
<organism evidence="5 6">
    <name type="scientific">Exiguobacterium aestuarii</name>
    <dbReference type="NCBI Taxonomy" id="273527"/>
    <lineage>
        <taxon>Bacteria</taxon>
        <taxon>Bacillati</taxon>
        <taxon>Bacillota</taxon>
        <taxon>Bacilli</taxon>
        <taxon>Bacillales</taxon>
        <taxon>Bacillales Family XII. Incertae Sedis</taxon>
        <taxon>Exiguobacterium</taxon>
    </lineage>
</organism>
<reference evidence="6" key="1">
    <citation type="journal article" date="2019" name="Int. J. Syst. Evol. Microbiol.">
        <title>The Global Catalogue of Microorganisms (GCM) 10K type strain sequencing project: providing services to taxonomists for standard genome sequencing and annotation.</title>
        <authorList>
            <consortium name="The Broad Institute Genomics Platform"/>
            <consortium name="The Broad Institute Genome Sequencing Center for Infectious Disease"/>
            <person name="Wu L."/>
            <person name="Ma J."/>
        </authorList>
    </citation>
    <scope>NUCLEOTIDE SEQUENCE [LARGE SCALE GENOMIC DNA]</scope>
    <source>
        <strain evidence="6">CCUG 55590</strain>
    </source>
</reference>
<evidence type="ECO:0000313" key="5">
    <source>
        <dbReference type="EMBL" id="MFC7390461.1"/>
    </source>
</evidence>
<name>A0ABW2PM08_9BACL</name>
<gene>
    <name evidence="5" type="primary">abc-f</name>
    <name evidence="5" type="ORF">ACFQO8_09885</name>
</gene>
<keyword evidence="1" id="KW-0677">Repeat</keyword>
<dbReference type="SUPFAM" id="SSF52540">
    <property type="entry name" value="P-loop containing nucleoside triphosphate hydrolases"/>
    <property type="match status" value="2"/>
</dbReference>
<dbReference type="PANTHER" id="PTHR19211:SF6">
    <property type="entry name" value="BLL7188 PROTEIN"/>
    <property type="match status" value="1"/>
</dbReference>
<dbReference type="SMART" id="SM00382">
    <property type="entry name" value="AAA"/>
    <property type="match status" value="2"/>
</dbReference>
<keyword evidence="6" id="KW-1185">Reference proteome</keyword>
<evidence type="ECO:0000256" key="2">
    <source>
        <dbReference type="ARBA" id="ARBA00022741"/>
    </source>
</evidence>
<dbReference type="InterPro" id="IPR003439">
    <property type="entry name" value="ABC_transporter-like_ATP-bd"/>
</dbReference>
<dbReference type="InterPro" id="IPR027417">
    <property type="entry name" value="P-loop_NTPase"/>
</dbReference>
<feature type="domain" description="ABC transporter" evidence="4">
    <location>
        <begin position="327"/>
        <end position="538"/>
    </location>
</feature>
<evidence type="ECO:0000259" key="4">
    <source>
        <dbReference type="PROSITE" id="PS50893"/>
    </source>
</evidence>
<sequence>MLVMKQVRFDYDRKPLFEAVSFEVATKERAVLFGLNGSGKTTLFRLVTGELKPQAGTIECHGEVGLVRQTIESEDMSLLEWVMRSDPERYALYEDVFSGDEARVMASYEQALSLDVYMLEQEATKALTRLGLDGQLDQNINDLSGGEKTRAQLSTLTMKQVDIVLLDEPTNHLDVESIDWLTKWLNRFEGTVLIISHDRQLMDDVATVILELSDGEVTRYPGNYTAYRRQKEDERLRDERAHARYVSRKTELLDMIAQYKGWHLKAKATASVRSPGAQKGAANLAVKMKVREQKLRQLEDNRPRKPKEEKAISVRFAADELEAKTWLTCEDVTFGYGKPFYEPFSFSIEKGERISIIGPNGSGKTTLLNVLIGARAPFSGVIKRHPRLKIGYFSQTLERLPETGTLLEALLAHSDIGETEARTLLAHFLFRRDEVHRPINEASMGEKCRIAFLILYFSDAHLLALDEPTNYLDVATREQIETALSVYPGGLLLITHDRYFHRLTSRTIELGETVRIRENMENDEPIDVERMVQAMDELTNHDLNFFDEVGNLLPFDETSGMNRIE</sequence>
<dbReference type="Gene3D" id="3.40.50.300">
    <property type="entry name" value="P-loop containing nucleotide triphosphate hydrolases"/>
    <property type="match status" value="2"/>
</dbReference>
<dbReference type="RefSeq" id="WP_214789555.1">
    <property type="nucleotide sequence ID" value="NZ_JANIEL010000073.1"/>
</dbReference>
<dbReference type="InterPro" id="IPR003593">
    <property type="entry name" value="AAA+_ATPase"/>
</dbReference>
<feature type="domain" description="ABC transporter" evidence="4">
    <location>
        <begin position="2"/>
        <end position="239"/>
    </location>
</feature>
<dbReference type="InterPro" id="IPR032781">
    <property type="entry name" value="ABC_tran_Xtn"/>
</dbReference>
<comment type="caution">
    <text evidence="5">The sequence shown here is derived from an EMBL/GenBank/DDBJ whole genome shotgun (WGS) entry which is preliminary data.</text>
</comment>
<dbReference type="Pfam" id="PF12848">
    <property type="entry name" value="ABC_tran_Xtn"/>
    <property type="match status" value="1"/>
</dbReference>
<dbReference type="Pfam" id="PF00005">
    <property type="entry name" value="ABC_tran"/>
    <property type="match status" value="2"/>
</dbReference>
<dbReference type="NCBIfam" id="NF000355">
    <property type="entry name" value="ribo_prot_ABC_F"/>
    <property type="match status" value="1"/>
</dbReference>
<keyword evidence="2" id="KW-0547">Nucleotide-binding</keyword>
<accession>A0ABW2PM08</accession>
<evidence type="ECO:0000256" key="1">
    <source>
        <dbReference type="ARBA" id="ARBA00022737"/>
    </source>
</evidence>
<dbReference type="InterPro" id="IPR050611">
    <property type="entry name" value="ABCF"/>
</dbReference>
<protein>
    <submittedName>
        <fullName evidence="5">Ribosomal protection-like ABC-F family protein</fullName>
    </submittedName>
</protein>
<dbReference type="Proteomes" id="UP001596439">
    <property type="component" value="Unassembled WGS sequence"/>
</dbReference>
<dbReference type="PANTHER" id="PTHR19211">
    <property type="entry name" value="ATP-BINDING TRANSPORT PROTEIN-RELATED"/>
    <property type="match status" value="1"/>
</dbReference>
<keyword evidence="3" id="KW-0067">ATP-binding</keyword>